<evidence type="ECO:0000313" key="2">
    <source>
        <dbReference type="Proteomes" id="UP000502699"/>
    </source>
</evidence>
<proteinExistence type="predicted"/>
<accession>A0A6G7VF78</accession>
<keyword evidence="2" id="KW-1185">Reference proteome</keyword>
<dbReference type="KEGG" id="cjap:GWK36_11180"/>
<evidence type="ECO:0000313" key="1">
    <source>
        <dbReference type="EMBL" id="QIK38447.1"/>
    </source>
</evidence>
<gene>
    <name evidence="1" type="ORF">GWK36_11180</name>
</gene>
<dbReference type="RefSeq" id="WP_166271204.1">
    <property type="nucleotide sequence ID" value="NZ_CP048029.1"/>
</dbReference>
<protein>
    <submittedName>
        <fullName evidence="1">Uncharacterized protein</fullName>
    </submittedName>
</protein>
<dbReference type="AlphaFoldDB" id="A0A6G7VF78"/>
<dbReference type="Proteomes" id="UP000502699">
    <property type="component" value="Chromosome"/>
</dbReference>
<organism evidence="1 2">
    <name type="scientific">Caldichromatium japonicum</name>
    <dbReference type="NCBI Taxonomy" id="2699430"/>
    <lineage>
        <taxon>Bacteria</taxon>
        <taxon>Pseudomonadati</taxon>
        <taxon>Pseudomonadota</taxon>
        <taxon>Gammaproteobacteria</taxon>
        <taxon>Chromatiales</taxon>
        <taxon>Chromatiaceae</taxon>
        <taxon>Caldichromatium</taxon>
    </lineage>
</organism>
<dbReference type="EMBL" id="CP048029">
    <property type="protein sequence ID" value="QIK38447.1"/>
    <property type="molecule type" value="Genomic_DNA"/>
</dbReference>
<reference evidence="2" key="1">
    <citation type="submission" date="2020-01" db="EMBL/GenBank/DDBJ databases">
        <title>Caldichromatium gen. nov., sp. nov., a thermophilic purple sulfur bacterium member of the family Chromatiaceae isolated from Nakabusa hot spring, Japan.</title>
        <authorList>
            <person name="Saini M.K."/>
            <person name="Hanada S."/>
            <person name="Tank M."/>
        </authorList>
    </citation>
    <scope>NUCLEOTIDE SEQUENCE [LARGE SCALE GENOMIC DNA]</scope>
    <source>
        <strain evidence="2">No.7</strain>
    </source>
</reference>
<name>A0A6G7VF78_9GAMM</name>
<sequence>MQKDPGQLDTQPCSAFAQLDCLSHPEQRPDLRSFAGIASKRCINGKISGKRRCYLSHLLPLPKAWRRPSLRKGGIKVRRFIASTSDDDRAELLGLTPA</sequence>